<feature type="region of interest" description="Disordered" evidence="1">
    <location>
        <begin position="985"/>
        <end position="1009"/>
    </location>
</feature>
<feature type="compositionally biased region" description="Polar residues" evidence="1">
    <location>
        <begin position="185"/>
        <end position="194"/>
    </location>
</feature>
<dbReference type="GeneID" id="54471013"/>
<keyword evidence="4" id="KW-1185">Reference proteome</keyword>
<feature type="compositionally biased region" description="Basic and acidic residues" evidence="1">
    <location>
        <begin position="765"/>
        <end position="774"/>
    </location>
</feature>
<feature type="region of interest" description="Disordered" evidence="1">
    <location>
        <begin position="1"/>
        <end position="75"/>
    </location>
</feature>
<name>A0A6A6PLM6_9PEZI</name>
<keyword evidence="2" id="KW-0472">Membrane</keyword>
<keyword evidence="2" id="KW-0812">Transmembrane</keyword>
<feature type="compositionally biased region" description="Polar residues" evidence="1">
    <location>
        <begin position="436"/>
        <end position="445"/>
    </location>
</feature>
<protein>
    <submittedName>
        <fullName evidence="3">Uncharacterized protein</fullName>
    </submittedName>
</protein>
<feature type="compositionally biased region" description="Acidic residues" evidence="1">
    <location>
        <begin position="474"/>
        <end position="483"/>
    </location>
</feature>
<dbReference type="RefSeq" id="XP_033586943.1">
    <property type="nucleotide sequence ID" value="XM_033730011.1"/>
</dbReference>
<sequence length="1023" mass="110945">MSRLDEQRGQPWVPLAGTGPRPKPSRIDTSSHQHRGRSPRQIYPTISPTIAVPCTRGLPLPGSSPGPAPQQDRKWTTTTANYPSDIEWPLKNRPPPLKLRSVVSPSDRRIPIGIAIPSATFDQRRDTFRSAASHPHSSTSVQTNYATDARTPTIVITPADEQFEQAFNASPIDFRQPTDYRPRSSVYSRTSQHWSRSHRHDNAPPVPALPPYATGDTLPRPTMRNDRVLSINTTFEEDAVPPSPHPESSVLTPRHSRGWWNIVMSPFSALSTTSSIFPRSPLLSSQGDEGRSLLAAAGGMGSITTPTVSHSEGYDPQLRSAPLITTPARNWLSSKLRTPKRSATAPGALDRGNTTAVNIYRTPSHGEAAMYYDPAQQFSSPASLRMHEKPDKGYSASAPKCWNPLDGGSLDTGRSQPRRTTPSMARALLLGMPSERSFSTSNNRSAPKDSFSNHDLNPEDFNLTTETPTKLEYPGDDDDPAEEDVPHQAPAPVAGTVRRAPPLYAPPMIKDSKDVDTGVHTASQSRDMAMAPAEPTTGHQSGEVHSFDADDNITRALDEKDDGTEQGLVARPWHRWTIWLVSGLGLLLLIVAVILLAVFLNAHRPQTPVEAQWLNLTAFPPIPTGVTTVVSAKAVKVVDGCVAPSSLWSCAAGPATDTSTTGSSNPNFRFLIRFRNGTLSNTTMLEPINSSAPSNLSDLSTNSNTILRRGLLGGSIYASSPAPPSTSDQIFLGRTTDHNSPPYNGEQTPFYISLLDPIPLPLTDRSDRRKRDFHFPLPPPSDYPHSHATATTTNTASVFPLPKASSLPQPAVISHGDPPDLYPFASSQPLRLFNRGQPSEHYGFYTYFDRSLYLSSSPIANTSSNNNSQSPPAQNLTANVPQSQARTLCTWSDTRFLVQIWTQRPPVTSLAFTPNASSIPAANSTANDLQTPGSFPYPVTFTLDRHGGTASEKSVYCRELDGEGKVVEDSGRYVDENRAFGGSIVDPAVVPSSNSTDLPRRSNGGNGIDGGTGGCLCQWQNFS</sequence>
<dbReference type="EMBL" id="MU001639">
    <property type="protein sequence ID" value="KAF2480373.1"/>
    <property type="molecule type" value="Genomic_DNA"/>
</dbReference>
<feature type="region of interest" description="Disordered" evidence="1">
    <location>
        <begin position="173"/>
        <end position="223"/>
    </location>
</feature>
<reference evidence="3" key="1">
    <citation type="journal article" date="2020" name="Stud. Mycol.">
        <title>101 Dothideomycetes genomes: a test case for predicting lifestyles and emergence of pathogens.</title>
        <authorList>
            <person name="Haridas S."/>
            <person name="Albert R."/>
            <person name="Binder M."/>
            <person name="Bloem J."/>
            <person name="Labutti K."/>
            <person name="Salamov A."/>
            <person name="Andreopoulos B."/>
            <person name="Baker S."/>
            <person name="Barry K."/>
            <person name="Bills G."/>
            <person name="Bluhm B."/>
            <person name="Cannon C."/>
            <person name="Castanera R."/>
            <person name="Culley D."/>
            <person name="Daum C."/>
            <person name="Ezra D."/>
            <person name="Gonzalez J."/>
            <person name="Henrissat B."/>
            <person name="Kuo A."/>
            <person name="Liang C."/>
            <person name="Lipzen A."/>
            <person name="Lutzoni F."/>
            <person name="Magnuson J."/>
            <person name="Mondo S."/>
            <person name="Nolan M."/>
            <person name="Ohm R."/>
            <person name="Pangilinan J."/>
            <person name="Park H.-J."/>
            <person name="Ramirez L."/>
            <person name="Alfaro M."/>
            <person name="Sun H."/>
            <person name="Tritt A."/>
            <person name="Yoshinaga Y."/>
            <person name="Zwiers L.-H."/>
            <person name="Turgeon B."/>
            <person name="Goodwin S."/>
            <person name="Spatafora J."/>
            <person name="Crous P."/>
            <person name="Grigoriev I."/>
        </authorList>
    </citation>
    <scope>NUCLEOTIDE SEQUENCE</scope>
    <source>
        <strain evidence="3">CBS 113389</strain>
    </source>
</reference>
<dbReference type="OrthoDB" id="10259622at2759"/>
<gene>
    <name evidence="3" type="ORF">BDY17DRAFT_191534</name>
</gene>
<feature type="transmembrane region" description="Helical" evidence="2">
    <location>
        <begin position="576"/>
        <end position="600"/>
    </location>
</feature>
<feature type="region of interest" description="Disordered" evidence="1">
    <location>
        <begin position="385"/>
        <end position="420"/>
    </location>
</feature>
<organism evidence="3 4">
    <name type="scientific">Neohortaea acidophila</name>
    <dbReference type="NCBI Taxonomy" id="245834"/>
    <lineage>
        <taxon>Eukaryota</taxon>
        <taxon>Fungi</taxon>
        <taxon>Dikarya</taxon>
        <taxon>Ascomycota</taxon>
        <taxon>Pezizomycotina</taxon>
        <taxon>Dothideomycetes</taxon>
        <taxon>Dothideomycetidae</taxon>
        <taxon>Mycosphaerellales</taxon>
        <taxon>Teratosphaeriaceae</taxon>
        <taxon>Neohortaea</taxon>
    </lineage>
</organism>
<accession>A0A6A6PLM6</accession>
<dbReference type="AlphaFoldDB" id="A0A6A6PLM6"/>
<dbReference type="Proteomes" id="UP000799767">
    <property type="component" value="Unassembled WGS sequence"/>
</dbReference>
<evidence type="ECO:0000313" key="3">
    <source>
        <dbReference type="EMBL" id="KAF2480373.1"/>
    </source>
</evidence>
<feature type="region of interest" description="Disordered" evidence="1">
    <location>
        <begin position="432"/>
        <end position="546"/>
    </location>
</feature>
<feature type="region of interest" description="Disordered" evidence="1">
    <location>
        <begin position="765"/>
        <end position="789"/>
    </location>
</feature>
<evidence type="ECO:0000256" key="2">
    <source>
        <dbReference type="SAM" id="Phobius"/>
    </source>
</evidence>
<keyword evidence="2" id="KW-1133">Transmembrane helix</keyword>
<evidence type="ECO:0000256" key="1">
    <source>
        <dbReference type="SAM" id="MobiDB-lite"/>
    </source>
</evidence>
<proteinExistence type="predicted"/>
<evidence type="ECO:0000313" key="4">
    <source>
        <dbReference type="Proteomes" id="UP000799767"/>
    </source>
</evidence>